<sequence>MSSARFDGPSREGSCTMSYSKAGKAKDFVSQPQSQRNWRDSVHAALVGVCVAFVAAVILGLVP</sequence>
<proteinExistence type="predicted"/>
<organism evidence="2 3">
    <name type="scientific">Rhizobium rhizogenes</name>
    <name type="common">Agrobacterium rhizogenes</name>
    <dbReference type="NCBI Taxonomy" id="359"/>
    <lineage>
        <taxon>Bacteria</taxon>
        <taxon>Pseudomonadati</taxon>
        <taxon>Pseudomonadota</taxon>
        <taxon>Alphaproteobacteria</taxon>
        <taxon>Hyphomicrobiales</taxon>
        <taxon>Rhizobiaceae</taxon>
        <taxon>Rhizobium/Agrobacterium group</taxon>
        <taxon>Rhizobium</taxon>
    </lineage>
</organism>
<protein>
    <submittedName>
        <fullName evidence="2">Uncharacterized protein</fullName>
    </submittedName>
</protein>
<comment type="caution">
    <text evidence="2">The sequence shown here is derived from an EMBL/GenBank/DDBJ whole genome shotgun (WGS) entry which is preliminary data.</text>
</comment>
<dbReference type="AlphaFoldDB" id="A0AA95AH00"/>
<keyword evidence="1" id="KW-0472">Membrane</keyword>
<evidence type="ECO:0000313" key="2">
    <source>
        <dbReference type="EMBL" id="TRA86859.1"/>
    </source>
</evidence>
<dbReference type="Proteomes" id="UP000320858">
    <property type="component" value="Unassembled WGS sequence"/>
</dbReference>
<reference evidence="2 3" key="1">
    <citation type="journal article" date="2019" name="Appl. Microbiol. Biotechnol.">
        <title>Differential efficiency of wild type rhizogenic strains for rol gene transformation of plants.</title>
        <authorList>
            <person name="Desmet S."/>
            <person name="De Keyser E."/>
            <person name="Van Vaerenbergh J."/>
            <person name="Baeyen S."/>
            <person name="Van Huylenbroeck J."/>
            <person name="Geelen D."/>
            <person name="Dhooghe E."/>
        </authorList>
    </citation>
    <scope>NUCLEOTIDE SEQUENCE [LARGE SCALE GENOMIC DNA]</scope>
    <source>
        <strain evidence="2 3">B 4.1</strain>
    </source>
</reference>
<dbReference type="EMBL" id="SGOB01000005">
    <property type="protein sequence ID" value="TRA86859.1"/>
    <property type="molecule type" value="Genomic_DNA"/>
</dbReference>
<keyword evidence="1" id="KW-0812">Transmembrane</keyword>
<feature type="transmembrane region" description="Helical" evidence="1">
    <location>
        <begin position="42"/>
        <end position="62"/>
    </location>
</feature>
<name>A0AA95AH00_RHIRH</name>
<accession>A0AA95AH00</accession>
<evidence type="ECO:0000256" key="1">
    <source>
        <dbReference type="SAM" id="Phobius"/>
    </source>
</evidence>
<gene>
    <name evidence="2" type="ORF">EXN24_20500</name>
</gene>
<evidence type="ECO:0000313" key="3">
    <source>
        <dbReference type="Proteomes" id="UP000320858"/>
    </source>
</evidence>
<keyword evidence="1" id="KW-1133">Transmembrane helix</keyword>